<geneLocation type="plasmid" evidence="1 2">
    <name>pAzo01</name>
</geneLocation>
<evidence type="ECO:0000313" key="1">
    <source>
        <dbReference type="EMBL" id="ADI66269.1"/>
    </source>
</evidence>
<organism evidence="1 2">
    <name type="scientific">Nostoc azollae (strain 0708)</name>
    <name type="common">Anabaena azollae (strain 0708)</name>
    <dbReference type="NCBI Taxonomy" id="551115"/>
    <lineage>
        <taxon>Bacteria</taxon>
        <taxon>Bacillati</taxon>
        <taxon>Cyanobacteriota</taxon>
        <taxon>Cyanophyceae</taxon>
        <taxon>Nostocales</taxon>
        <taxon>Nostocaceae</taxon>
        <taxon>Trichormus</taxon>
    </lineage>
</organism>
<name>D7E5L0_NOSA0</name>
<accession>D7E5L0</accession>
<dbReference type="Proteomes" id="UP000001511">
    <property type="component" value="Plasmid pAzo01"/>
</dbReference>
<gene>
    <name evidence="1" type="ordered locus">Aazo_5256</name>
</gene>
<reference evidence="1 2" key="1">
    <citation type="journal article" date="2010" name="PLoS ONE">
        <title>Genome erosion in a nitrogen-fixing vertically transmitted endosymbiotic multicellular cyanobacterium.</title>
        <authorList>
            <person name="Ran L."/>
            <person name="Larsson J."/>
            <person name="Vigil-Stenman T."/>
            <person name="Nylander J.A."/>
            <person name="Ininbergs K."/>
            <person name="Zheng W.W."/>
            <person name="Lapidus A."/>
            <person name="Lowry S."/>
            <person name="Haselkorn R."/>
            <person name="Bergman B."/>
        </authorList>
    </citation>
    <scope>NUCLEOTIDE SEQUENCE [LARGE SCALE GENOMIC DNA]</scope>
    <source>
        <strain evidence="2">0708</strain>
        <plasmid evidence="2">Plasmid pAzo01</plasmid>
    </source>
</reference>
<proteinExistence type="predicted"/>
<dbReference type="KEGG" id="naz:Aazo_5256"/>
<sequence length="42" mass="4738">MRSHVHRVLTKLDCQNRAQAATEVIVEELIDSSETNQISLMA</sequence>
<dbReference type="EMBL" id="CP002060">
    <property type="protein sequence ID" value="ADI66269.1"/>
    <property type="molecule type" value="Genomic_DNA"/>
</dbReference>
<dbReference type="AlphaFoldDB" id="D7E5L0"/>
<evidence type="ECO:0000313" key="2">
    <source>
        <dbReference type="Proteomes" id="UP000001511"/>
    </source>
</evidence>
<dbReference type="HOGENOM" id="CLU_3254871_0_0_3"/>
<keyword evidence="2" id="KW-1185">Reference proteome</keyword>
<keyword evidence="1" id="KW-0614">Plasmid</keyword>
<protein>
    <submittedName>
        <fullName evidence="1">Uncharacterized protein</fullName>
    </submittedName>
</protein>